<dbReference type="InterPro" id="IPR029044">
    <property type="entry name" value="Nucleotide-diphossugar_trans"/>
</dbReference>
<dbReference type="InterPro" id="IPR002654">
    <property type="entry name" value="Glyco_trans_25"/>
</dbReference>
<organism evidence="2">
    <name type="scientific">viral metagenome</name>
    <dbReference type="NCBI Taxonomy" id="1070528"/>
    <lineage>
        <taxon>unclassified sequences</taxon>
        <taxon>metagenomes</taxon>
        <taxon>organismal metagenomes</taxon>
    </lineage>
</organism>
<proteinExistence type="predicted"/>
<sequence length="210" mass="24789">MNKINGISLILWINLDRSIERRKHMETTLKEIDVPNIRIEAIDSQTENINPLKCCTMSHLKAIKYLLNKPGDYFMICEDDVIFDNISYLLDLQTIIKNAPEFDILSVYKNELITEDNNYINWNYERKKGNKFTGAVCYIISKKGITNILNKNESFEEADIYLYKNVKSYVYKYNIVSTLNTDSTLHRYFLRLYRISQKNNLEQLKKLSIC</sequence>
<evidence type="ECO:0000313" key="2">
    <source>
        <dbReference type="EMBL" id="QHT89181.1"/>
    </source>
</evidence>
<dbReference type="SUPFAM" id="SSF53448">
    <property type="entry name" value="Nucleotide-diphospho-sugar transferases"/>
    <property type="match status" value="1"/>
</dbReference>
<dbReference type="AlphaFoldDB" id="A0A6C0I865"/>
<reference evidence="2" key="1">
    <citation type="journal article" date="2020" name="Nature">
        <title>Giant virus diversity and host interactions through global metagenomics.</title>
        <authorList>
            <person name="Schulz F."/>
            <person name="Roux S."/>
            <person name="Paez-Espino D."/>
            <person name="Jungbluth S."/>
            <person name="Walsh D.A."/>
            <person name="Denef V.J."/>
            <person name="McMahon K.D."/>
            <person name="Konstantinidis K.T."/>
            <person name="Eloe-Fadrosh E.A."/>
            <person name="Kyrpides N.C."/>
            <person name="Woyke T."/>
        </authorList>
    </citation>
    <scope>NUCLEOTIDE SEQUENCE</scope>
    <source>
        <strain evidence="2">GVMAG-M-3300023184-53</strain>
    </source>
</reference>
<dbReference type="Pfam" id="PF01755">
    <property type="entry name" value="Glyco_transf_25"/>
    <property type="match status" value="1"/>
</dbReference>
<protein>
    <recommendedName>
        <fullName evidence="1">Glycosyl transferase family 25 domain-containing protein</fullName>
    </recommendedName>
</protein>
<dbReference type="EMBL" id="MN740136">
    <property type="protein sequence ID" value="QHT89181.1"/>
    <property type="molecule type" value="Genomic_DNA"/>
</dbReference>
<evidence type="ECO:0000259" key="1">
    <source>
        <dbReference type="Pfam" id="PF01755"/>
    </source>
</evidence>
<accession>A0A6C0I865</accession>
<feature type="domain" description="Glycosyl transferase family 25" evidence="1">
    <location>
        <begin position="53"/>
        <end position="156"/>
    </location>
</feature>
<name>A0A6C0I865_9ZZZZ</name>